<dbReference type="AlphaFoldDB" id="A0AAN9TCD1"/>
<protein>
    <submittedName>
        <fullName evidence="2">Uncharacterized protein</fullName>
    </submittedName>
</protein>
<evidence type="ECO:0000313" key="2">
    <source>
        <dbReference type="EMBL" id="KAK7580504.1"/>
    </source>
</evidence>
<organism evidence="2 3">
    <name type="scientific">Parthenolecanium corni</name>
    <dbReference type="NCBI Taxonomy" id="536013"/>
    <lineage>
        <taxon>Eukaryota</taxon>
        <taxon>Metazoa</taxon>
        <taxon>Ecdysozoa</taxon>
        <taxon>Arthropoda</taxon>
        <taxon>Hexapoda</taxon>
        <taxon>Insecta</taxon>
        <taxon>Pterygota</taxon>
        <taxon>Neoptera</taxon>
        <taxon>Paraneoptera</taxon>
        <taxon>Hemiptera</taxon>
        <taxon>Sternorrhyncha</taxon>
        <taxon>Coccoidea</taxon>
        <taxon>Coccidae</taxon>
        <taxon>Parthenolecanium</taxon>
    </lineage>
</organism>
<evidence type="ECO:0000256" key="1">
    <source>
        <dbReference type="SAM" id="MobiDB-lite"/>
    </source>
</evidence>
<gene>
    <name evidence="2" type="ORF">V9T40_001133</name>
</gene>
<sequence length="147" mass="17352">MCQWSCQSPFHPVDPPGHSVHSPHLATTQEISSFRRESRKRPYQHRKSQKRLNSTLKCRRYHRLSNMTGHRIGMGRGELENLTKSNLPFVFKYILHGILFYRSDQKKHAQSENEFFRNQNRNQDLEQKPKPETGSTLAKRTRIDPNP</sequence>
<name>A0AAN9TCD1_9HEMI</name>
<keyword evidence="3" id="KW-1185">Reference proteome</keyword>
<dbReference type="Proteomes" id="UP001367676">
    <property type="component" value="Unassembled WGS sequence"/>
</dbReference>
<feature type="compositionally biased region" description="Basic residues" evidence="1">
    <location>
        <begin position="37"/>
        <end position="50"/>
    </location>
</feature>
<feature type="region of interest" description="Disordered" evidence="1">
    <location>
        <begin position="13"/>
        <end position="53"/>
    </location>
</feature>
<dbReference type="EMBL" id="JBBCAQ010000034">
    <property type="protein sequence ID" value="KAK7580504.1"/>
    <property type="molecule type" value="Genomic_DNA"/>
</dbReference>
<reference evidence="2 3" key="1">
    <citation type="submission" date="2024-03" db="EMBL/GenBank/DDBJ databases">
        <title>Adaptation during the transition from Ophiocordyceps entomopathogen to insect associate is accompanied by gene loss and intensified selection.</title>
        <authorList>
            <person name="Ward C.M."/>
            <person name="Onetto C.A."/>
            <person name="Borneman A.R."/>
        </authorList>
    </citation>
    <scope>NUCLEOTIDE SEQUENCE [LARGE SCALE GENOMIC DNA]</scope>
    <source>
        <strain evidence="2">AWRI1</strain>
        <tissue evidence="2">Single Adult Female</tissue>
    </source>
</reference>
<proteinExistence type="predicted"/>
<evidence type="ECO:0000313" key="3">
    <source>
        <dbReference type="Proteomes" id="UP001367676"/>
    </source>
</evidence>
<comment type="caution">
    <text evidence="2">The sequence shown here is derived from an EMBL/GenBank/DDBJ whole genome shotgun (WGS) entry which is preliminary data.</text>
</comment>
<accession>A0AAN9TCD1</accession>
<feature type="region of interest" description="Disordered" evidence="1">
    <location>
        <begin position="109"/>
        <end position="147"/>
    </location>
</feature>